<organism evidence="7">
    <name type="scientific">Percolomonas cosmopolitus</name>
    <dbReference type="NCBI Taxonomy" id="63605"/>
    <lineage>
        <taxon>Eukaryota</taxon>
        <taxon>Discoba</taxon>
        <taxon>Heterolobosea</taxon>
        <taxon>Tetramitia</taxon>
        <taxon>Eutetramitia</taxon>
        <taxon>Percolomonadidae</taxon>
        <taxon>Percolomonas</taxon>
    </lineage>
</organism>
<feature type="region of interest" description="Disordered" evidence="5">
    <location>
        <begin position="508"/>
        <end position="541"/>
    </location>
</feature>
<dbReference type="PROSITE" id="PS50054">
    <property type="entry name" value="TYR_PHOSPHATASE_DUAL"/>
    <property type="match status" value="1"/>
</dbReference>
<gene>
    <name evidence="7" type="ORF">PCOS0759_LOCUS9330</name>
</gene>
<dbReference type="Gene3D" id="3.90.190.10">
    <property type="entry name" value="Protein tyrosine phosphatase superfamily"/>
    <property type="match status" value="2"/>
</dbReference>
<dbReference type="GO" id="GO:0004725">
    <property type="term" value="F:protein tyrosine phosphatase activity"/>
    <property type="evidence" value="ECO:0007669"/>
    <property type="project" value="UniProtKB-EC"/>
</dbReference>
<evidence type="ECO:0000256" key="3">
    <source>
        <dbReference type="ARBA" id="ARBA00022801"/>
    </source>
</evidence>
<proteinExistence type="inferred from homology"/>
<dbReference type="PANTHER" id="PTHR10159:SF519">
    <property type="entry name" value="DUAL SPECIFICITY PROTEIN PHOSPHATASE MPK3"/>
    <property type="match status" value="1"/>
</dbReference>
<feature type="region of interest" description="Disordered" evidence="5">
    <location>
        <begin position="340"/>
        <end position="362"/>
    </location>
</feature>
<feature type="compositionally biased region" description="Polar residues" evidence="5">
    <location>
        <begin position="595"/>
        <end position="623"/>
    </location>
</feature>
<feature type="compositionally biased region" description="Polar residues" evidence="5">
    <location>
        <begin position="654"/>
        <end position="669"/>
    </location>
</feature>
<name>A0A7S1KUY8_9EUKA</name>
<feature type="region of interest" description="Disordered" evidence="5">
    <location>
        <begin position="164"/>
        <end position="250"/>
    </location>
</feature>
<dbReference type="CDD" id="cd14498">
    <property type="entry name" value="DSP"/>
    <property type="match status" value="1"/>
</dbReference>
<feature type="compositionally biased region" description="Polar residues" evidence="5">
    <location>
        <begin position="71"/>
        <end position="91"/>
    </location>
</feature>
<dbReference type="Pfam" id="PF00782">
    <property type="entry name" value="DSPc"/>
    <property type="match status" value="1"/>
</dbReference>
<dbReference type="GO" id="GO:0043409">
    <property type="term" value="P:negative regulation of MAPK cascade"/>
    <property type="evidence" value="ECO:0007669"/>
    <property type="project" value="TreeGrafter"/>
</dbReference>
<dbReference type="AlphaFoldDB" id="A0A7S1KUY8"/>
<accession>A0A7S1KUY8</accession>
<feature type="region of interest" description="Disordered" evidence="5">
    <location>
        <begin position="579"/>
        <end position="710"/>
    </location>
</feature>
<evidence type="ECO:0000313" key="7">
    <source>
        <dbReference type="EMBL" id="CAD9086076.1"/>
    </source>
</evidence>
<dbReference type="SUPFAM" id="SSF52799">
    <property type="entry name" value="(Phosphotyrosine protein) phosphatases II"/>
    <property type="match status" value="1"/>
</dbReference>
<dbReference type="InterPro" id="IPR029021">
    <property type="entry name" value="Prot-tyrosine_phosphatase-like"/>
</dbReference>
<feature type="compositionally biased region" description="Acidic residues" evidence="5">
    <location>
        <begin position="107"/>
        <end position="119"/>
    </location>
</feature>
<feature type="compositionally biased region" description="Polar residues" evidence="5">
    <location>
        <begin position="200"/>
        <end position="210"/>
    </location>
</feature>
<evidence type="ECO:0000256" key="4">
    <source>
        <dbReference type="ARBA" id="ARBA00022912"/>
    </source>
</evidence>
<feature type="compositionally biased region" description="Low complexity" evidence="5">
    <location>
        <begin position="624"/>
        <end position="640"/>
    </location>
</feature>
<keyword evidence="4" id="KW-0904">Protein phosphatase</keyword>
<sequence length="710" mass="78937">MQLFPRVYLGNKHDASNPHFINSHHIYHILNVTDDIKNHFQDKKQIEYRRELEERGLRRINELVDEESLEAMSQRSLNESSLSQQDSSLIGTSGEELFSNDKAKQNDDDDIMLDDEPDTDELQQIFGNVKKDLLKGYEMSESLVLASEDEIMETVQEGSIASNATTSTGTAHNAVASHGATPDNNAMGATSGDTPAPLPQSGTETQQGAKASSIAEKSFSPAGAPQKDVPFQPPQFIQADSSDSSSSNPFSNFVIKDELDRLNGISAISMSKSSAENPPSFMQPEYALRMEGMLGRKVELSDVLSQQSAGPDSAGSQQHLDPTFLTQTLTNDLAIPVNHQRLTLQTPKKASSEASTPKKTQQHEIVTIEFSHPVTYKRISIKDSHDENIFKHFDEASDFIDRGVHTHLSEDLQSSCLVHCREGKSRSVSCLIAYAMKKLGWSLDKAYNHLEGLSNHRIRVNDGFKRQLMKYERVVFPELEENSLDFFPKDRNKRSRDYADLYQVGAEYEMEESSQGGTKRRRTVDPFDDDMAWTPELEKRRRRQQQGLHKFMDVNHSFVQDDGRKQLTLLDMFKKPTAPKKIAASGDEDAKCDSQKSSSGTTALSVTSASDRASVSTPIPSVLQSSPRAMPSPAAPPQQKAKQKAEESSDKENQPSNANKPVPAAQQTPPKRLSGEPTKQAKKRTKTSPPPQKKKQVTLAAFFSRIKSRG</sequence>
<evidence type="ECO:0000256" key="5">
    <source>
        <dbReference type="SAM" id="MobiDB-lite"/>
    </source>
</evidence>
<dbReference type="SMART" id="SM00195">
    <property type="entry name" value="DSPc"/>
    <property type="match status" value="1"/>
</dbReference>
<feature type="domain" description="Tyrosine-protein phosphatase" evidence="6">
    <location>
        <begin position="315"/>
        <end position="477"/>
    </location>
</feature>
<dbReference type="GO" id="GO:0005737">
    <property type="term" value="C:cytoplasm"/>
    <property type="evidence" value="ECO:0007669"/>
    <property type="project" value="TreeGrafter"/>
</dbReference>
<dbReference type="InterPro" id="IPR000340">
    <property type="entry name" value="Dual-sp_phosphatase_cat-dom"/>
</dbReference>
<feature type="region of interest" description="Disordered" evidence="5">
    <location>
        <begin position="71"/>
        <end position="119"/>
    </location>
</feature>
<dbReference type="PANTHER" id="PTHR10159">
    <property type="entry name" value="DUAL SPECIFICITY PROTEIN PHOSPHATASE"/>
    <property type="match status" value="1"/>
</dbReference>
<evidence type="ECO:0000259" key="6">
    <source>
        <dbReference type="PROSITE" id="PS50054"/>
    </source>
</evidence>
<evidence type="ECO:0000256" key="1">
    <source>
        <dbReference type="ARBA" id="ARBA00008601"/>
    </source>
</evidence>
<dbReference type="InterPro" id="IPR020422">
    <property type="entry name" value="TYR_PHOSPHATASE_DUAL_dom"/>
</dbReference>
<keyword evidence="3" id="KW-0378">Hydrolase</keyword>
<feature type="compositionally biased region" description="Basic and acidic residues" evidence="5">
    <location>
        <begin position="643"/>
        <end position="653"/>
    </location>
</feature>
<evidence type="ECO:0000256" key="2">
    <source>
        <dbReference type="ARBA" id="ARBA00013064"/>
    </source>
</evidence>
<feature type="compositionally biased region" description="Basic residues" evidence="5">
    <location>
        <begin position="680"/>
        <end position="696"/>
    </location>
</feature>
<protein>
    <recommendedName>
        <fullName evidence="2">protein-tyrosine-phosphatase</fullName>
        <ecNumber evidence="2">3.1.3.48</ecNumber>
    </recommendedName>
</protein>
<dbReference type="EC" id="3.1.3.48" evidence="2"/>
<feature type="compositionally biased region" description="Low complexity" evidence="5">
    <location>
        <begin position="240"/>
        <end position="250"/>
    </location>
</feature>
<reference evidence="7" key="1">
    <citation type="submission" date="2021-01" db="EMBL/GenBank/DDBJ databases">
        <authorList>
            <person name="Corre E."/>
            <person name="Pelletier E."/>
            <person name="Niang G."/>
            <person name="Scheremetjew M."/>
            <person name="Finn R."/>
            <person name="Kale V."/>
            <person name="Holt S."/>
            <person name="Cochrane G."/>
            <person name="Meng A."/>
            <person name="Brown T."/>
            <person name="Cohen L."/>
        </authorList>
    </citation>
    <scope>NUCLEOTIDE SEQUENCE</scope>
    <source>
        <strain evidence="7">WS</strain>
    </source>
</reference>
<feature type="compositionally biased region" description="Polar residues" evidence="5">
    <location>
        <begin position="340"/>
        <end position="359"/>
    </location>
</feature>
<dbReference type="EMBL" id="HBGD01011312">
    <property type="protein sequence ID" value="CAD9086076.1"/>
    <property type="molecule type" value="Transcribed_RNA"/>
</dbReference>
<feature type="compositionally biased region" description="Polar residues" evidence="5">
    <location>
        <begin position="182"/>
        <end position="193"/>
    </location>
</feature>
<comment type="similarity">
    <text evidence="1">Belongs to the protein-tyrosine phosphatase family. Non-receptor class dual specificity subfamily.</text>
</comment>